<feature type="compositionally biased region" description="Basic and acidic residues" evidence="1">
    <location>
        <begin position="151"/>
        <end position="163"/>
    </location>
</feature>
<sequence>MSSHDSKSRISPGNPPINNLAQQLSKLRRENSSSAPNRTSTSAILTSRQKQKTQTQGESLGENGTEGLGSRQIARVTPFLSTSGSGTSTSRSAGEAGRSVPPFKKELVFKRPKHYDAKDKDDENDFQVTAEFPVTKKCKLDNNFVSKNGKNHVEKKSNHDHEKKHCSRKNSTNSSTGPVIDLTSTEEQSESVDEQYRWKNREDADIGDCSDVADLLFSTDFQPKSYNASDISLKNSVEEPSHLPSDGKPFTQSIGPMNGFTPLQSVSPGHCPPPQNGLSVTNTLSAPEDVLPMNSPPLPQYFSQMGSPPPPEYFSTMDSPPSQENLHPMDSPPPPEYFLPMDSPHLSEDGPSVNSPPPTEYFPEMQSLPPQEDFPLMDSPTATEFFPPRDSPQLPEDGSSVNSPPPKEYLPEMQSQPPQEDFPLMDSPPPPEVFPPKGSPPPSEDVLPVCISPSQEVCQAVNSPPTPEYFSPPQLPNIPSTAETKLENGMPCGDKENHSYGIGNMKVLLKGFEQQQILKFAKELHFPALWSRTKILQLSKSYICYSPAKVGLYREKLCPRSWYTRQRAQFSINGTICERVDSRENRGNANEREKFHQNIFICVMILKSDLKGFQENFETFFRIPPAVSRPDGRNTAHSQNQSDCRICRIPPAHELRKNKLPYCSANLAYSEKDILFLDLISVENLQYHDQSFDSRLPEQFFMSYILANKISWYSFFSSRSNKISHVLQQSVSQQVSYYKHFKTRNFTLTGSLTPLIKVQLHLEEVHGMHYQTLENICSLLDKADPAIVSSLPKSIKEAQNLRKRLRSKILQLENILQQGGGSKDCTFKICLRQSPHSNSTTLSDTSIIPCKESFYEGSRSISCSLSSRLNKEKNIPTTFKKSSKLSCENDSLPESRNDYSVKTQTSVSMSSASVIDDMKKDSLLLTELLDNSDDEWANTGIRDD</sequence>
<feature type="region of interest" description="Disordered" evidence="1">
    <location>
        <begin position="1"/>
        <end position="107"/>
    </location>
</feature>
<reference evidence="2 3" key="1">
    <citation type="submission" date="2022-05" db="EMBL/GenBank/DDBJ databases">
        <authorList>
            <consortium name="Genoscope - CEA"/>
            <person name="William W."/>
        </authorList>
    </citation>
    <scope>NUCLEOTIDE SEQUENCE [LARGE SCALE GENOMIC DNA]</scope>
</reference>
<feature type="region of interest" description="Disordered" evidence="1">
    <location>
        <begin position="225"/>
        <end position="449"/>
    </location>
</feature>
<accession>A0AAU9VS96</accession>
<keyword evidence="3" id="KW-1185">Reference proteome</keyword>
<comment type="caution">
    <text evidence="2">The sequence shown here is derived from an EMBL/GenBank/DDBJ whole genome shotgun (WGS) entry which is preliminary data.</text>
</comment>
<feature type="compositionally biased region" description="Polar residues" evidence="1">
    <location>
        <begin position="225"/>
        <end position="235"/>
    </location>
</feature>
<proteinExistence type="predicted"/>
<organism evidence="2 3">
    <name type="scientific">Pocillopora meandrina</name>
    <dbReference type="NCBI Taxonomy" id="46732"/>
    <lineage>
        <taxon>Eukaryota</taxon>
        <taxon>Metazoa</taxon>
        <taxon>Cnidaria</taxon>
        <taxon>Anthozoa</taxon>
        <taxon>Hexacorallia</taxon>
        <taxon>Scleractinia</taxon>
        <taxon>Astrocoeniina</taxon>
        <taxon>Pocilloporidae</taxon>
        <taxon>Pocillopora</taxon>
    </lineage>
</organism>
<protein>
    <submittedName>
        <fullName evidence="2">Uncharacterized protein</fullName>
    </submittedName>
</protein>
<evidence type="ECO:0000256" key="1">
    <source>
        <dbReference type="SAM" id="MobiDB-lite"/>
    </source>
</evidence>
<feature type="compositionally biased region" description="Pro residues" evidence="1">
    <location>
        <begin position="426"/>
        <end position="443"/>
    </location>
</feature>
<dbReference type="EMBL" id="CALNXJ010000002">
    <property type="protein sequence ID" value="CAH3033284.1"/>
    <property type="molecule type" value="Genomic_DNA"/>
</dbReference>
<feature type="compositionally biased region" description="Polar residues" evidence="1">
    <location>
        <begin position="169"/>
        <end position="186"/>
    </location>
</feature>
<name>A0AAU9VS96_9CNID</name>
<feature type="compositionally biased region" description="Basic and acidic residues" evidence="1">
    <location>
        <begin position="194"/>
        <end position="204"/>
    </location>
</feature>
<feature type="region of interest" description="Disordered" evidence="1">
    <location>
        <begin position="143"/>
        <end position="204"/>
    </location>
</feature>
<evidence type="ECO:0000313" key="3">
    <source>
        <dbReference type="Proteomes" id="UP001159428"/>
    </source>
</evidence>
<dbReference type="Proteomes" id="UP001159428">
    <property type="component" value="Unassembled WGS sequence"/>
</dbReference>
<feature type="compositionally biased region" description="Polar residues" evidence="1">
    <location>
        <begin position="316"/>
        <end position="325"/>
    </location>
</feature>
<feature type="compositionally biased region" description="Polar residues" evidence="1">
    <location>
        <begin position="276"/>
        <end position="285"/>
    </location>
</feature>
<feature type="compositionally biased region" description="Polar residues" evidence="1">
    <location>
        <begin position="250"/>
        <end position="267"/>
    </location>
</feature>
<feature type="compositionally biased region" description="Polar residues" evidence="1">
    <location>
        <begin position="32"/>
        <end position="58"/>
    </location>
</feature>
<dbReference type="AlphaFoldDB" id="A0AAU9VS96"/>
<feature type="compositionally biased region" description="Low complexity" evidence="1">
    <location>
        <begin position="81"/>
        <end position="94"/>
    </location>
</feature>
<feature type="compositionally biased region" description="Polar residues" evidence="1">
    <location>
        <begin position="16"/>
        <end position="25"/>
    </location>
</feature>
<evidence type="ECO:0000313" key="2">
    <source>
        <dbReference type="EMBL" id="CAH3033284.1"/>
    </source>
</evidence>
<gene>
    <name evidence="2" type="ORF">PMEA_00011045</name>
</gene>